<sequence>MSKVKYLSGFGNEFQSEALVDALPKGQNSPQKCPYGLYAEQLSGTAFTAPRTHNLRSWLYRIRPSVCHYPFNKLNSNENFVGNFANGPNGPCEITPNQLRWSPFKIPTNETKVNFIEGLRTICGAGDPSSKHGLAIHIFVANCSMEKTAFYNSDGDFLIVVLPDGQSRGYVLETFDKHFELPDLGPIGANGLANPRDFLYPSAAYEDTKNEDWKLLNKYQGNLFCAEMDPSIFTVLTVKSDNPGTAIADFVIFPPRHIVSEHSFRPPYFHRNNMAEFMGLIDGTYDAKAEGFSPGGCSLHSTMTPHGPDASTFEKASNAVLKPEYQNTGIAFMFETSLMMGVTKWALYGESDQSKPNEVLQTKYYAVWKDLKSNFNPNQI</sequence>
<evidence type="ECO:0000256" key="8">
    <source>
        <dbReference type="ARBA" id="ARBA00023002"/>
    </source>
</evidence>
<protein>
    <recommendedName>
        <fullName evidence="4">homogentisate 1,2-dioxygenase</fullName>
        <ecNumber evidence="4">1.13.11.5</ecNumber>
    </recommendedName>
</protein>
<keyword evidence="9 11" id="KW-0408">Iron</keyword>
<evidence type="ECO:0000256" key="3">
    <source>
        <dbReference type="ARBA" id="ARBA00007757"/>
    </source>
</evidence>
<keyword evidence="5 11" id="KW-0479">Metal-binding</keyword>
<dbReference type="GO" id="GO:0006559">
    <property type="term" value="P:L-phenylalanine catabolic process"/>
    <property type="evidence" value="ECO:0007669"/>
    <property type="project" value="UniProtKB-KW"/>
</dbReference>
<organism evidence="14 15">
    <name type="scientific">Clydaea vesicula</name>
    <dbReference type="NCBI Taxonomy" id="447962"/>
    <lineage>
        <taxon>Eukaryota</taxon>
        <taxon>Fungi</taxon>
        <taxon>Fungi incertae sedis</taxon>
        <taxon>Chytridiomycota</taxon>
        <taxon>Chytridiomycota incertae sedis</taxon>
        <taxon>Chytridiomycetes</taxon>
        <taxon>Lobulomycetales</taxon>
        <taxon>Lobulomycetaceae</taxon>
        <taxon>Clydaea</taxon>
    </lineage>
</organism>
<feature type="domain" description="Homogentisate 1,2-dioxygenase N-terminal" evidence="13">
    <location>
        <begin position="5"/>
        <end position="160"/>
    </location>
</feature>
<evidence type="ECO:0000256" key="9">
    <source>
        <dbReference type="ARBA" id="ARBA00023004"/>
    </source>
</evidence>
<dbReference type="EC" id="1.13.11.5" evidence="4"/>
<gene>
    <name evidence="14" type="ORF">HK099_003225</name>
</gene>
<dbReference type="AlphaFoldDB" id="A0AAD5U208"/>
<evidence type="ECO:0000256" key="1">
    <source>
        <dbReference type="ARBA" id="ARBA00001962"/>
    </source>
</evidence>
<keyword evidence="10" id="KW-0585">Phenylalanine catabolism</keyword>
<dbReference type="Pfam" id="PF20510">
    <property type="entry name" value="HgmA_N"/>
    <property type="match status" value="1"/>
</dbReference>
<dbReference type="Gene3D" id="2.60.120.10">
    <property type="entry name" value="Jelly Rolls"/>
    <property type="match status" value="1"/>
</dbReference>
<dbReference type="InterPro" id="IPR046452">
    <property type="entry name" value="HgmA_N"/>
</dbReference>
<evidence type="ECO:0000256" key="5">
    <source>
        <dbReference type="ARBA" id="ARBA00022723"/>
    </source>
</evidence>
<dbReference type="SUPFAM" id="SSF51182">
    <property type="entry name" value="RmlC-like cupins"/>
    <property type="match status" value="1"/>
</dbReference>
<dbReference type="Proteomes" id="UP001211065">
    <property type="component" value="Unassembled WGS sequence"/>
</dbReference>
<dbReference type="EMBL" id="JADGJW010000214">
    <property type="protein sequence ID" value="KAJ3221702.1"/>
    <property type="molecule type" value="Genomic_DNA"/>
</dbReference>
<evidence type="ECO:0000259" key="13">
    <source>
        <dbReference type="Pfam" id="PF20510"/>
    </source>
</evidence>
<feature type="binding site" evidence="11">
    <location>
        <position position="285"/>
    </location>
    <ligand>
        <name>homogentisate</name>
        <dbReference type="ChEBI" id="CHEBI:16169"/>
    </ligand>
</feature>
<feature type="binding site" evidence="11">
    <location>
        <position position="306"/>
    </location>
    <ligand>
        <name>homogentisate</name>
        <dbReference type="ChEBI" id="CHEBI:16169"/>
    </ligand>
</feature>
<evidence type="ECO:0000256" key="10">
    <source>
        <dbReference type="ARBA" id="ARBA00023232"/>
    </source>
</evidence>
<feature type="domain" description="Homogentisate 1,2-dioxygenase C-terminal" evidence="12">
    <location>
        <begin position="227"/>
        <end position="375"/>
    </location>
</feature>
<dbReference type="GO" id="GO:0006572">
    <property type="term" value="P:L-tyrosine catabolic process"/>
    <property type="evidence" value="ECO:0007669"/>
    <property type="project" value="UniProtKB-KW"/>
</dbReference>
<dbReference type="InterPro" id="IPR046451">
    <property type="entry name" value="HgmA_C"/>
</dbReference>
<evidence type="ECO:0000256" key="4">
    <source>
        <dbReference type="ARBA" id="ARBA00013127"/>
    </source>
</evidence>
<comment type="pathway">
    <text evidence="2">Amino-acid degradation; L-phenylalanine degradation; acetoacetate and fumarate from L-phenylalanine: step 4/6.</text>
</comment>
<dbReference type="InterPro" id="IPR005708">
    <property type="entry name" value="Homogentis_dOase"/>
</dbReference>
<dbReference type="GO" id="GO:0046872">
    <property type="term" value="F:metal ion binding"/>
    <property type="evidence" value="ECO:0007669"/>
    <property type="project" value="UniProtKB-KW"/>
</dbReference>
<accession>A0AAD5U208</accession>
<dbReference type="GO" id="GO:0004411">
    <property type="term" value="F:homogentisate 1,2-dioxygenase activity"/>
    <property type="evidence" value="ECO:0007669"/>
    <property type="project" value="UniProtKB-EC"/>
</dbReference>
<evidence type="ECO:0000256" key="7">
    <source>
        <dbReference type="ARBA" id="ARBA00022964"/>
    </source>
</evidence>
<comment type="similarity">
    <text evidence="3">Belongs to the homogentisate dioxygenase family.</text>
</comment>
<evidence type="ECO:0000313" key="14">
    <source>
        <dbReference type="EMBL" id="KAJ3221702.1"/>
    </source>
</evidence>
<keyword evidence="15" id="KW-1185">Reference proteome</keyword>
<feature type="binding site" evidence="11">
    <location>
        <position position="306"/>
    </location>
    <ligand>
        <name>Fe cation</name>
        <dbReference type="ChEBI" id="CHEBI:24875"/>
    </ligand>
</feature>
<dbReference type="PANTHER" id="PTHR11056:SF0">
    <property type="entry name" value="HOMOGENTISATE 1,2-DIOXYGENASE"/>
    <property type="match status" value="1"/>
</dbReference>
<dbReference type="InterPro" id="IPR011051">
    <property type="entry name" value="RmlC_Cupin_sf"/>
</dbReference>
<dbReference type="PANTHER" id="PTHR11056">
    <property type="entry name" value="HOMOGENTISATE 1,2-DIOXYGENASE"/>
    <property type="match status" value="1"/>
</dbReference>
<reference evidence="14" key="1">
    <citation type="submission" date="2020-05" db="EMBL/GenBank/DDBJ databases">
        <title>Phylogenomic resolution of chytrid fungi.</title>
        <authorList>
            <person name="Stajich J.E."/>
            <person name="Amses K."/>
            <person name="Simmons R."/>
            <person name="Seto K."/>
            <person name="Myers J."/>
            <person name="Bonds A."/>
            <person name="Quandt C.A."/>
            <person name="Barry K."/>
            <person name="Liu P."/>
            <person name="Grigoriev I."/>
            <person name="Longcore J.E."/>
            <person name="James T.Y."/>
        </authorList>
    </citation>
    <scope>NUCLEOTIDE SEQUENCE</scope>
    <source>
        <strain evidence="14">JEL0476</strain>
    </source>
</reference>
<dbReference type="InterPro" id="IPR014710">
    <property type="entry name" value="RmlC-like_jellyroll"/>
</dbReference>
<dbReference type="GO" id="GO:0005737">
    <property type="term" value="C:cytoplasm"/>
    <property type="evidence" value="ECO:0007669"/>
    <property type="project" value="TreeGrafter"/>
</dbReference>
<dbReference type="FunFam" id="2.60.120.10:FF:000034">
    <property type="entry name" value="Homogentisate 1,2-dioxygenase"/>
    <property type="match status" value="1"/>
</dbReference>
<evidence type="ECO:0000259" key="12">
    <source>
        <dbReference type="Pfam" id="PF04209"/>
    </source>
</evidence>
<evidence type="ECO:0000256" key="6">
    <source>
        <dbReference type="ARBA" id="ARBA00022878"/>
    </source>
</evidence>
<name>A0AAD5U208_9FUNG</name>
<feature type="binding site" evidence="11">
    <location>
        <position position="276"/>
    </location>
    <ligand>
        <name>Fe cation</name>
        <dbReference type="ChEBI" id="CHEBI:24875"/>
    </ligand>
</feature>
<keyword evidence="8" id="KW-0560">Oxidoreductase</keyword>
<keyword evidence="7" id="KW-0223">Dioxygenase</keyword>
<evidence type="ECO:0000256" key="2">
    <source>
        <dbReference type="ARBA" id="ARBA00004704"/>
    </source>
</evidence>
<evidence type="ECO:0000313" key="15">
    <source>
        <dbReference type="Proteomes" id="UP001211065"/>
    </source>
</evidence>
<evidence type="ECO:0000256" key="11">
    <source>
        <dbReference type="PIRSR" id="PIRSR605708-2"/>
    </source>
</evidence>
<feature type="binding site" evidence="11">
    <location>
        <position position="270"/>
    </location>
    <ligand>
        <name>Fe cation</name>
        <dbReference type="ChEBI" id="CHEBI:24875"/>
    </ligand>
</feature>
<comment type="cofactor">
    <cofactor evidence="1 11">
        <name>Fe cation</name>
        <dbReference type="ChEBI" id="CHEBI:24875"/>
    </cofactor>
</comment>
<dbReference type="Pfam" id="PF04209">
    <property type="entry name" value="HgmA_C"/>
    <property type="match status" value="1"/>
</dbReference>
<keyword evidence="6" id="KW-0828">Tyrosine catabolism</keyword>
<proteinExistence type="inferred from homology"/>
<comment type="caution">
    <text evidence="14">The sequence shown here is derived from an EMBL/GenBank/DDBJ whole genome shotgun (WGS) entry which is preliminary data.</text>
</comment>